<organism evidence="2 3">
    <name type="scientific">Rhizobium bangladeshense</name>
    <dbReference type="NCBI Taxonomy" id="1138189"/>
    <lineage>
        <taxon>Bacteria</taxon>
        <taxon>Pseudomonadati</taxon>
        <taxon>Pseudomonadota</taxon>
        <taxon>Alphaproteobacteria</taxon>
        <taxon>Hyphomicrobiales</taxon>
        <taxon>Rhizobiaceae</taxon>
        <taxon>Rhizobium/Agrobacterium group</taxon>
        <taxon>Rhizobium</taxon>
    </lineage>
</organism>
<dbReference type="Proteomes" id="UP000720124">
    <property type="component" value="Unassembled WGS sequence"/>
</dbReference>
<proteinExistence type="predicted"/>
<evidence type="ECO:0000313" key="2">
    <source>
        <dbReference type="EMBL" id="MBY3589486.1"/>
    </source>
</evidence>
<reference evidence="2 3" key="1">
    <citation type="submission" date="2020-06" db="EMBL/GenBank/DDBJ databases">
        <title>Global-level population genomics: horizontal gene transfer, symbiosis and evolution in Rhizobia.</title>
        <authorList>
            <person name="Gai Y."/>
        </authorList>
    </citation>
    <scope>NUCLEOTIDE SEQUENCE [LARGE SCALE GENOMIC DNA]</scope>
    <source>
        <strain evidence="2 3">PLR6_1b</strain>
    </source>
</reference>
<keyword evidence="1" id="KW-0812">Transmembrane</keyword>
<gene>
    <name evidence="2" type="ORF">HJA87_06255</name>
</gene>
<keyword evidence="1" id="KW-0472">Membrane</keyword>
<dbReference type="SUPFAM" id="SSF51283">
    <property type="entry name" value="dUTPase-like"/>
    <property type="match status" value="1"/>
</dbReference>
<protein>
    <recommendedName>
        <fullName evidence="4">dUTPase-like domain-containing protein</fullName>
    </recommendedName>
</protein>
<feature type="transmembrane region" description="Helical" evidence="1">
    <location>
        <begin position="182"/>
        <end position="200"/>
    </location>
</feature>
<comment type="caution">
    <text evidence="2">The sequence shown here is derived from an EMBL/GenBank/DDBJ whole genome shotgun (WGS) entry which is preliminary data.</text>
</comment>
<dbReference type="InterPro" id="IPR036157">
    <property type="entry name" value="dUTPase-like_sf"/>
</dbReference>
<name>A0ABS7LDH0_9HYPH</name>
<keyword evidence="3" id="KW-1185">Reference proteome</keyword>
<evidence type="ECO:0008006" key="4">
    <source>
        <dbReference type="Google" id="ProtNLM"/>
    </source>
</evidence>
<dbReference type="Gene3D" id="2.70.40.10">
    <property type="match status" value="1"/>
</dbReference>
<evidence type="ECO:0000256" key="1">
    <source>
        <dbReference type="SAM" id="Phobius"/>
    </source>
</evidence>
<sequence>MTIISADGLDPKKFFKAGTPIAQGSSFDLTIGSIFDHAGNKVSGPFNLKPGHIVQVASAEIFNLPATVTGHVTYKTALTHQGIWALTVGIVDPGWDGPVATTLLNFSRADFPLSEGDPFLRVSLFEHAEVPQAKLRGAPPLPEYLRGVQKAALAQFPQTFLDSEAIAAKAGSNVMEQIRNQALGWLAGIAFIFGLAQFIADFASYKFSQPTPSEAPQVSKADVDRLQQELFLLKGELEKLRAEAKVELPREANVKPPSQAPIPSK</sequence>
<accession>A0ABS7LDH0</accession>
<keyword evidence="1" id="KW-1133">Transmembrane helix</keyword>
<dbReference type="EMBL" id="JABTXI010000002">
    <property type="protein sequence ID" value="MBY3589486.1"/>
    <property type="molecule type" value="Genomic_DNA"/>
</dbReference>
<evidence type="ECO:0000313" key="3">
    <source>
        <dbReference type="Proteomes" id="UP000720124"/>
    </source>
</evidence>
<dbReference type="RefSeq" id="WP_222012198.1">
    <property type="nucleotide sequence ID" value="NZ_JABTXI010000002.1"/>
</dbReference>